<protein>
    <submittedName>
        <fullName evidence="5">Microcompartments protein</fullName>
    </submittedName>
</protein>
<dbReference type="Gene3D" id="3.30.70.1710">
    <property type="match status" value="2"/>
</dbReference>
<dbReference type="GO" id="GO:0031469">
    <property type="term" value="C:bacterial microcompartment"/>
    <property type="evidence" value="ECO:0007669"/>
    <property type="project" value="UniProtKB-SubCell"/>
</dbReference>
<dbReference type="InterPro" id="IPR044872">
    <property type="entry name" value="CcmK/CsoS1_BMC"/>
</dbReference>
<dbReference type="PATRIC" id="fig|572479.3.peg.295"/>
<proteinExistence type="inferred from homology"/>
<dbReference type="InterPro" id="IPR000249">
    <property type="entry name" value="BMC_dom"/>
</dbReference>
<dbReference type="InterPro" id="IPR037233">
    <property type="entry name" value="CcmK-like_sf"/>
</dbReference>
<keyword evidence="6" id="KW-1185">Reference proteome</keyword>
<dbReference type="eggNOG" id="COG4577">
    <property type="taxonomic scope" value="Bacteria"/>
</dbReference>
<dbReference type="PANTHER" id="PTHR33941">
    <property type="entry name" value="PROPANEDIOL UTILIZATION PROTEIN PDUA"/>
    <property type="match status" value="1"/>
</dbReference>
<accession>E3DN43</accession>
<evidence type="ECO:0000256" key="1">
    <source>
        <dbReference type="ARBA" id="ARBA00024322"/>
    </source>
</evidence>
<feature type="domain" description="BMC" evidence="4">
    <location>
        <begin position="4"/>
        <end position="86"/>
    </location>
</feature>
<evidence type="ECO:0000313" key="6">
    <source>
        <dbReference type="Proteomes" id="UP000006866"/>
    </source>
</evidence>
<dbReference type="HOGENOM" id="CLU_115793_0_0_9"/>
<dbReference type="PIRSF" id="PIRSF034834">
    <property type="entry name" value="PduT"/>
    <property type="match status" value="1"/>
</dbReference>
<dbReference type="CDD" id="cd07053">
    <property type="entry name" value="BMC_PduT_repeat1"/>
    <property type="match status" value="1"/>
</dbReference>
<reference evidence="5 6" key="2">
    <citation type="journal article" date="2011" name="Stand. Genomic Sci.">
        <title>Complete genome sequence of the extremely halophilic Halanaerobium praevalens type strain (GSL).</title>
        <authorList>
            <person name="Ivanova N."/>
            <person name="Sikorski J."/>
            <person name="Chertkov O."/>
            <person name="Nolan M."/>
            <person name="Lucas S."/>
            <person name="Hammon N."/>
            <person name="Deshpande S."/>
            <person name="Cheng J.F."/>
            <person name="Tapia R."/>
            <person name="Han C."/>
            <person name="Goodwin L."/>
            <person name="Pitluck S."/>
            <person name="Huntemann M."/>
            <person name="Liolios K."/>
            <person name="Pagani I."/>
            <person name="Mavromatis K."/>
            <person name="Ovchinikova G."/>
            <person name="Pati A."/>
            <person name="Chen A."/>
            <person name="Palaniappan K."/>
            <person name="Land M."/>
            <person name="Hauser L."/>
            <person name="Brambilla E.M."/>
            <person name="Kannan K.P."/>
            <person name="Rohde M."/>
            <person name="Tindall B.J."/>
            <person name="Goker M."/>
            <person name="Detter J.C."/>
            <person name="Woyke T."/>
            <person name="Bristow J."/>
            <person name="Eisen J.A."/>
            <person name="Markowitz V."/>
            <person name="Hugenholtz P."/>
            <person name="Kyrpides N.C."/>
            <person name="Klenk H.P."/>
            <person name="Lapidus A."/>
        </authorList>
    </citation>
    <scope>NUCLEOTIDE SEQUENCE [LARGE SCALE GENOMIC DNA]</scope>
    <source>
        <strain evidence="6">ATCC 33744 / DSM 2228 / GSL</strain>
    </source>
</reference>
<organism evidence="5 6">
    <name type="scientific">Halanaerobium praevalens (strain ATCC 33744 / DSM 2228 / GSL)</name>
    <dbReference type="NCBI Taxonomy" id="572479"/>
    <lineage>
        <taxon>Bacteria</taxon>
        <taxon>Bacillati</taxon>
        <taxon>Bacillota</taxon>
        <taxon>Clostridia</taxon>
        <taxon>Halanaerobiales</taxon>
        <taxon>Halanaerobiaceae</taxon>
        <taxon>Halanaerobium</taxon>
    </lineage>
</organism>
<dbReference type="InterPro" id="IPR050575">
    <property type="entry name" value="BMC_shell"/>
</dbReference>
<evidence type="ECO:0000256" key="3">
    <source>
        <dbReference type="PROSITE-ProRule" id="PRU01278"/>
    </source>
</evidence>
<dbReference type="KEGG" id="hpk:Hprae_0292"/>
<dbReference type="EMBL" id="CP002175">
    <property type="protein sequence ID" value="ADO76449.1"/>
    <property type="molecule type" value="Genomic_DNA"/>
</dbReference>
<name>E3DN43_HALPG</name>
<dbReference type="SUPFAM" id="SSF143414">
    <property type="entry name" value="CcmK-like"/>
    <property type="match status" value="2"/>
</dbReference>
<dbReference type="OrthoDB" id="9791973at2"/>
<dbReference type="RefSeq" id="WP_014552482.1">
    <property type="nucleotide sequence ID" value="NC_017455.1"/>
</dbReference>
<evidence type="ECO:0000259" key="4">
    <source>
        <dbReference type="PROSITE" id="PS51930"/>
    </source>
</evidence>
<comment type="similarity">
    <text evidence="3">Belongs to the bacterial microcompartments protein family.</text>
</comment>
<dbReference type="PROSITE" id="PS51930">
    <property type="entry name" value="BMC_2"/>
    <property type="match status" value="2"/>
</dbReference>
<dbReference type="AlphaFoldDB" id="E3DN43"/>
<dbReference type="InterPro" id="IPR011238">
    <property type="entry name" value="Micro_shell_prot_PduT"/>
</dbReference>
<dbReference type="Proteomes" id="UP000006866">
    <property type="component" value="Chromosome"/>
</dbReference>
<sequence length="182" mass="18945">MIIAIGLLEFNSISQGIKVADIMKKAADIEIIMAQPTCPGKYTVLISGSVSSVNASVKSGVAESGPFLVDHMVIPRIHHQLLSAMNGTTEIGDVNAVGVLEYFSVASAIFGADAAVKAAEINLMQVRLATGLGGKAYVTFSGDVGAVEQALEAGAAANEDNGMLYNKIMISSPDKDLFKTLL</sequence>
<dbReference type="CDD" id="cd07054">
    <property type="entry name" value="BMC_PduT_repeat2"/>
    <property type="match status" value="1"/>
</dbReference>
<dbReference type="STRING" id="572479.Hprae_0292"/>
<keyword evidence="2" id="KW-1283">Bacterial microcompartment</keyword>
<dbReference type="SMART" id="SM00877">
    <property type="entry name" value="BMC"/>
    <property type="match status" value="2"/>
</dbReference>
<dbReference type="Pfam" id="PF00936">
    <property type="entry name" value="BMC"/>
    <property type="match status" value="2"/>
</dbReference>
<dbReference type="PANTHER" id="PTHR33941:SF11">
    <property type="entry name" value="BACTERIAL MICROCOMPARTMENT SHELL PROTEIN PDUJ"/>
    <property type="match status" value="1"/>
</dbReference>
<feature type="domain" description="BMC" evidence="4">
    <location>
        <begin position="96"/>
        <end position="182"/>
    </location>
</feature>
<gene>
    <name evidence="5" type="ordered locus">Hprae_0292</name>
</gene>
<reference evidence="6" key="1">
    <citation type="submission" date="2010-10" db="EMBL/GenBank/DDBJ databases">
        <title>The complete genome of Halanaerobium praevalens DSM 2228.</title>
        <authorList>
            <consortium name="US DOE Joint Genome Institute (JGI-PGF)"/>
            <person name="Lucas S."/>
            <person name="Copeland A."/>
            <person name="Lapidus A."/>
            <person name="Glavina del Rio T."/>
            <person name="Dalin E."/>
            <person name="Tice H."/>
            <person name="Bruce D."/>
            <person name="Goodwin L."/>
            <person name="Pitluck S."/>
            <person name="Kyrpides N."/>
            <person name="Mavromatis K."/>
            <person name="Ivanova N."/>
            <person name="Ovchinnikova G."/>
            <person name="Chertkov O."/>
            <person name="Detter J.C."/>
            <person name="Han C."/>
            <person name="Larimer F."/>
            <person name="Land M."/>
            <person name="Hauser L."/>
            <person name="Markowitz V."/>
            <person name="Cheng J.-F."/>
            <person name="Hugenholtz P."/>
            <person name="Woyke T."/>
            <person name="Wu D."/>
            <person name="Tindall B."/>
            <person name="Pomrenke H.G."/>
            <person name="Brambilla E."/>
            <person name="Klenk H.-P."/>
            <person name="Eisen J.A."/>
        </authorList>
    </citation>
    <scope>NUCLEOTIDE SEQUENCE [LARGE SCALE GENOMIC DNA]</scope>
    <source>
        <strain evidence="6">ATCC 33744 / DSM 2228 / GSL</strain>
    </source>
</reference>
<evidence type="ECO:0000256" key="2">
    <source>
        <dbReference type="ARBA" id="ARBA00024446"/>
    </source>
</evidence>
<evidence type="ECO:0000313" key="5">
    <source>
        <dbReference type="EMBL" id="ADO76449.1"/>
    </source>
</evidence>
<comment type="subcellular location">
    <subcellularLocation>
        <location evidence="1">Bacterial microcompartment</location>
    </subcellularLocation>
</comment>